<gene>
    <name evidence="2" type="ordered locus">PCC7424_1573</name>
</gene>
<organism evidence="2 3">
    <name type="scientific">Gloeothece citriformis (strain PCC 7424)</name>
    <name type="common">Cyanothece sp. (strain PCC 7424)</name>
    <dbReference type="NCBI Taxonomy" id="65393"/>
    <lineage>
        <taxon>Bacteria</taxon>
        <taxon>Bacillati</taxon>
        <taxon>Cyanobacteriota</taxon>
        <taxon>Cyanophyceae</taxon>
        <taxon>Oscillatoriophycideae</taxon>
        <taxon>Chroococcales</taxon>
        <taxon>Aphanothecaceae</taxon>
        <taxon>Gloeothece</taxon>
        <taxon>Gloeothece citriformis</taxon>
    </lineage>
</organism>
<proteinExistence type="predicted"/>
<feature type="transmembrane region" description="Helical" evidence="1">
    <location>
        <begin position="160"/>
        <end position="181"/>
    </location>
</feature>
<evidence type="ECO:0000256" key="1">
    <source>
        <dbReference type="SAM" id="Phobius"/>
    </source>
</evidence>
<evidence type="ECO:0000313" key="2">
    <source>
        <dbReference type="EMBL" id="ACK70012.1"/>
    </source>
</evidence>
<feature type="transmembrane region" description="Helical" evidence="1">
    <location>
        <begin position="31"/>
        <end position="54"/>
    </location>
</feature>
<dbReference type="Proteomes" id="UP000002384">
    <property type="component" value="Chromosome"/>
</dbReference>
<feature type="transmembrane region" description="Helical" evidence="1">
    <location>
        <begin position="123"/>
        <end position="148"/>
    </location>
</feature>
<keyword evidence="1" id="KW-0812">Transmembrane</keyword>
<feature type="transmembrane region" description="Helical" evidence="1">
    <location>
        <begin position="61"/>
        <end position="82"/>
    </location>
</feature>
<evidence type="ECO:0000313" key="3">
    <source>
        <dbReference type="Proteomes" id="UP000002384"/>
    </source>
</evidence>
<reference evidence="3" key="1">
    <citation type="journal article" date="2011" name="MBio">
        <title>Novel metabolic attributes of the genus Cyanothece, comprising a group of unicellular nitrogen-fixing Cyanobacteria.</title>
        <authorList>
            <person name="Bandyopadhyay A."/>
            <person name="Elvitigala T."/>
            <person name="Welsh E."/>
            <person name="Stockel J."/>
            <person name="Liberton M."/>
            <person name="Min H."/>
            <person name="Sherman L.A."/>
            <person name="Pakrasi H.B."/>
        </authorList>
    </citation>
    <scope>NUCLEOTIDE SEQUENCE [LARGE SCALE GENOMIC DNA]</scope>
    <source>
        <strain evidence="3">PCC 7424</strain>
    </source>
</reference>
<dbReference type="AlphaFoldDB" id="B7K9P4"/>
<dbReference type="HOGENOM" id="CLU_1400469_0_0_3"/>
<dbReference type="RefSeq" id="WP_012598956.1">
    <property type="nucleotide sequence ID" value="NC_011729.1"/>
</dbReference>
<feature type="transmembrane region" description="Helical" evidence="1">
    <location>
        <begin position="94"/>
        <end position="116"/>
    </location>
</feature>
<keyword evidence="3" id="KW-1185">Reference proteome</keyword>
<keyword evidence="1" id="KW-0472">Membrane</keyword>
<accession>B7K9P4</accession>
<feature type="transmembrane region" description="Helical" evidence="1">
    <location>
        <begin position="7"/>
        <end position="25"/>
    </location>
</feature>
<dbReference type="EMBL" id="CP001291">
    <property type="protein sequence ID" value="ACK70012.1"/>
    <property type="molecule type" value="Genomic_DNA"/>
</dbReference>
<sequence length="194" mass="21540">MSNKRKLLIQWFIGNWLTIAVPPALLWGIFWAYTFFIGIGLIGILSGFIQALILKRILPRSYLWAGVTTVAWFAGLWLGIWGSSAINLNSELEFFLITGIIAIVIGVAQGFLLMIFQLNGFRWMIVTIGGVALGMWIFPFVLTSISFSADLGILGAMGQFLGYSMSALIYSILTTIALAKFPSELFSRRKNTED</sequence>
<keyword evidence="1" id="KW-1133">Transmembrane helix</keyword>
<dbReference type="KEGG" id="cyc:PCC7424_1573"/>
<name>B7K9P4_GLOC7</name>
<protein>
    <submittedName>
        <fullName evidence="2">Uncharacterized protein</fullName>
    </submittedName>
</protein>